<evidence type="ECO:0008006" key="4">
    <source>
        <dbReference type="Google" id="ProtNLM"/>
    </source>
</evidence>
<sequence>MKKIIYLFLLTVSFTAFAQMQEKKEKIAPAKNEFKIDAFDLAFMRALDVSYERVDNQNMGYGVSLLLNFQDDDLYNEKFAVTPFFRMYFFNKQDYGARGFFAEVYAKFASGENPEDYYEPVYDNYSSPNQEYYHDFFDVSFGMGLGWKWVNKNGFSVEASLGGGRYLGFDNHSPEFSGRGGVSFGYRF</sequence>
<feature type="signal peptide" evidence="1">
    <location>
        <begin position="1"/>
        <end position="18"/>
    </location>
</feature>
<dbReference type="Proteomes" id="UP000490060">
    <property type="component" value="Unassembled WGS sequence"/>
</dbReference>
<evidence type="ECO:0000313" key="3">
    <source>
        <dbReference type="Proteomes" id="UP000490060"/>
    </source>
</evidence>
<dbReference type="EMBL" id="OENE01000007">
    <property type="protein sequence ID" value="SOU88137.1"/>
    <property type="molecule type" value="Genomic_DNA"/>
</dbReference>
<gene>
    <name evidence="2" type="ORF">TNO010_150087</name>
</gene>
<protein>
    <recommendedName>
        <fullName evidence="4">DUF3575 domain-containing protein</fullName>
    </recommendedName>
</protein>
<name>A0A2I2M7U6_9FLAO</name>
<feature type="chain" id="PRO_5014161604" description="DUF3575 domain-containing protein" evidence="1">
    <location>
        <begin position="19"/>
        <end position="188"/>
    </location>
</feature>
<organism evidence="2 3">
    <name type="scientific">Tenacibaculum finnmarkense genomovar ulcerans</name>
    <dbReference type="NCBI Taxonomy" id="2781388"/>
    <lineage>
        <taxon>Bacteria</taxon>
        <taxon>Pseudomonadati</taxon>
        <taxon>Bacteroidota</taxon>
        <taxon>Flavobacteriia</taxon>
        <taxon>Flavobacteriales</taxon>
        <taxon>Flavobacteriaceae</taxon>
        <taxon>Tenacibaculum</taxon>
        <taxon>Tenacibaculum finnmarkense</taxon>
    </lineage>
</organism>
<keyword evidence="1" id="KW-0732">Signal</keyword>
<proteinExistence type="predicted"/>
<accession>A0A2I2M7U6</accession>
<reference evidence="2 3" key="1">
    <citation type="submission" date="2017-11" db="EMBL/GenBank/DDBJ databases">
        <authorList>
            <person name="Duchaud E."/>
        </authorList>
    </citation>
    <scope>NUCLEOTIDE SEQUENCE [LARGE SCALE GENOMIC DNA]</scope>
    <source>
        <strain evidence="2 3">TNO010</strain>
    </source>
</reference>
<dbReference type="AlphaFoldDB" id="A0A2I2M7U6"/>
<evidence type="ECO:0000313" key="2">
    <source>
        <dbReference type="EMBL" id="SOU88137.1"/>
    </source>
</evidence>
<evidence type="ECO:0000256" key="1">
    <source>
        <dbReference type="SAM" id="SignalP"/>
    </source>
</evidence>
<dbReference type="RefSeq" id="WP_172504988.1">
    <property type="nucleotide sequence ID" value="NZ_JAJHTM010000001.1"/>
</dbReference>